<dbReference type="KEGG" id="chyd:H4K34_10200"/>
<dbReference type="Gene3D" id="3.40.50.1000">
    <property type="entry name" value="HAD superfamily/HAD-like"/>
    <property type="match status" value="1"/>
</dbReference>
<dbReference type="GO" id="GO:0005737">
    <property type="term" value="C:cytoplasm"/>
    <property type="evidence" value="ECO:0007669"/>
    <property type="project" value="TreeGrafter"/>
</dbReference>
<dbReference type="PANTHER" id="PTHR43344:SF14">
    <property type="entry name" value="HAD-IB FAMILY HYDROLASE"/>
    <property type="match status" value="1"/>
</dbReference>
<dbReference type="Gene3D" id="1.20.1440.100">
    <property type="entry name" value="SG protein - dephosphorylation function"/>
    <property type="match status" value="1"/>
</dbReference>
<dbReference type="EMBL" id="CP060139">
    <property type="protein sequence ID" value="QNR22752.1"/>
    <property type="molecule type" value="Genomic_DNA"/>
</dbReference>
<dbReference type="RefSeq" id="WP_210757319.1">
    <property type="nucleotide sequence ID" value="NZ_CP060139.1"/>
</dbReference>
<dbReference type="InterPro" id="IPR006385">
    <property type="entry name" value="HAD_hydro_SerB1"/>
</dbReference>
<dbReference type="AlphaFoldDB" id="A0A7H0VAK4"/>
<name>A0A7H0VAK4_9FLAO</name>
<dbReference type="NCBIfam" id="TIGR01490">
    <property type="entry name" value="HAD-SF-IB-hyp1"/>
    <property type="match status" value="1"/>
</dbReference>
<protein>
    <submittedName>
        <fullName evidence="1">Haloacid dehalogenase-like hydrolase</fullName>
    </submittedName>
</protein>
<keyword evidence="2" id="KW-1185">Reference proteome</keyword>
<dbReference type="SUPFAM" id="SSF56784">
    <property type="entry name" value="HAD-like"/>
    <property type="match status" value="1"/>
</dbReference>
<evidence type="ECO:0000313" key="2">
    <source>
        <dbReference type="Proteomes" id="UP000516305"/>
    </source>
</evidence>
<keyword evidence="1" id="KW-0378">Hydrolase</keyword>
<proteinExistence type="predicted"/>
<gene>
    <name evidence="1" type="ORF">H4K34_10200</name>
</gene>
<dbReference type="NCBIfam" id="TIGR01488">
    <property type="entry name" value="HAD-SF-IB"/>
    <property type="match status" value="1"/>
</dbReference>
<dbReference type="InterPro" id="IPR023214">
    <property type="entry name" value="HAD_sf"/>
</dbReference>
<dbReference type="GO" id="GO:0006564">
    <property type="term" value="P:L-serine biosynthetic process"/>
    <property type="evidence" value="ECO:0007669"/>
    <property type="project" value="TreeGrafter"/>
</dbReference>
<dbReference type="Pfam" id="PF12710">
    <property type="entry name" value="HAD"/>
    <property type="match status" value="1"/>
</dbReference>
<dbReference type="Proteomes" id="UP000516305">
    <property type="component" value="Chromosome"/>
</dbReference>
<dbReference type="GO" id="GO:0000287">
    <property type="term" value="F:magnesium ion binding"/>
    <property type="evidence" value="ECO:0007669"/>
    <property type="project" value="TreeGrafter"/>
</dbReference>
<accession>A0A7H0VAK4</accession>
<evidence type="ECO:0000313" key="1">
    <source>
        <dbReference type="EMBL" id="QNR22752.1"/>
    </source>
</evidence>
<organism evidence="1 2">
    <name type="scientific">Croceimicrobium hydrocarbonivorans</name>
    <dbReference type="NCBI Taxonomy" id="2761580"/>
    <lineage>
        <taxon>Bacteria</taxon>
        <taxon>Pseudomonadati</taxon>
        <taxon>Bacteroidota</taxon>
        <taxon>Flavobacteriia</taxon>
        <taxon>Flavobacteriales</taxon>
        <taxon>Owenweeksiaceae</taxon>
        <taxon>Croceimicrobium</taxon>
    </lineage>
</organism>
<dbReference type="InterPro" id="IPR050582">
    <property type="entry name" value="HAD-like_SerB"/>
</dbReference>
<dbReference type="PANTHER" id="PTHR43344">
    <property type="entry name" value="PHOSPHOSERINE PHOSPHATASE"/>
    <property type="match status" value="1"/>
</dbReference>
<dbReference type="InterPro" id="IPR036412">
    <property type="entry name" value="HAD-like_sf"/>
</dbReference>
<dbReference type="GO" id="GO:0036424">
    <property type="term" value="F:L-phosphoserine phosphatase activity"/>
    <property type="evidence" value="ECO:0007669"/>
    <property type="project" value="TreeGrafter"/>
</dbReference>
<sequence length="209" mass="23669">MPENKARTLVLLDFDGTLLEGDIFAAFLKLRLKSLRMKIRALRAVPFLLAYKLGLMSNSRSKEAVFKVLFKGESESYFRSEVAAFWQKRGTQLNPSIHPKIEAYKKEGAELCIVSANFSLLLEAFCERHPEFKQIATQVAVQNGKITGAFDSPNCHGPEKVKRIEAIYGQVRDQYQSVHAYGDTQGDIPMLQWADEGYLLQNGAWHKID</sequence>
<reference evidence="1 2" key="1">
    <citation type="submission" date="2020-08" db="EMBL/GenBank/DDBJ databases">
        <title>Croceimicrobium hydrocarbonivorans gen. nov., sp. nov., a novel marine bacterium isolated from a bacterial consortium that degrades polyethylene terephthalate.</title>
        <authorList>
            <person name="Liu R."/>
        </authorList>
    </citation>
    <scope>NUCLEOTIDE SEQUENCE [LARGE SCALE GENOMIC DNA]</scope>
    <source>
        <strain evidence="1 2">A20-9</strain>
    </source>
</reference>